<keyword evidence="2" id="KW-0805">Transcription regulation</keyword>
<dbReference type="SUPFAM" id="SSF53850">
    <property type="entry name" value="Periplasmic binding protein-like II"/>
    <property type="match status" value="1"/>
</dbReference>
<dbReference type="PANTHER" id="PTHR30537:SF66">
    <property type="entry name" value="IRON-REGULATED VIRULENCE REGULATORY PROTEIN IRGB"/>
    <property type="match status" value="1"/>
</dbReference>
<dbReference type="PANTHER" id="PTHR30537">
    <property type="entry name" value="HTH-TYPE TRANSCRIPTIONAL REGULATOR"/>
    <property type="match status" value="1"/>
</dbReference>
<organism evidence="6 7">
    <name type="scientific">Rheinheimera aquimaris</name>
    <dbReference type="NCBI Taxonomy" id="412437"/>
    <lineage>
        <taxon>Bacteria</taxon>
        <taxon>Pseudomonadati</taxon>
        <taxon>Pseudomonadota</taxon>
        <taxon>Gammaproteobacteria</taxon>
        <taxon>Chromatiales</taxon>
        <taxon>Chromatiaceae</taxon>
        <taxon>Rheinheimera</taxon>
    </lineage>
</organism>
<dbReference type="Pfam" id="PF00126">
    <property type="entry name" value="HTH_1"/>
    <property type="match status" value="1"/>
</dbReference>
<reference evidence="6 7" key="1">
    <citation type="journal article" date="2019" name="Int. J. Syst. Evol. Microbiol.">
        <title>The Global Catalogue of Microorganisms (GCM) 10K type strain sequencing project: providing services to taxonomists for standard genome sequencing and annotation.</title>
        <authorList>
            <consortium name="The Broad Institute Genomics Platform"/>
            <consortium name="The Broad Institute Genome Sequencing Center for Infectious Disease"/>
            <person name="Wu L."/>
            <person name="Ma J."/>
        </authorList>
    </citation>
    <scope>NUCLEOTIDE SEQUENCE [LARGE SCALE GENOMIC DNA]</scope>
    <source>
        <strain evidence="6 7">JCM 14331</strain>
    </source>
</reference>
<evidence type="ECO:0000259" key="5">
    <source>
        <dbReference type="PROSITE" id="PS50931"/>
    </source>
</evidence>
<proteinExistence type="inferred from homology"/>
<evidence type="ECO:0000313" key="6">
    <source>
        <dbReference type="EMBL" id="GAA0539222.1"/>
    </source>
</evidence>
<evidence type="ECO:0000313" key="7">
    <source>
        <dbReference type="Proteomes" id="UP001501169"/>
    </source>
</evidence>
<dbReference type="InterPro" id="IPR058163">
    <property type="entry name" value="LysR-type_TF_proteobact-type"/>
</dbReference>
<name>A0ABN1DBM6_9GAMM</name>
<dbReference type="PRINTS" id="PR00039">
    <property type="entry name" value="HTHLYSR"/>
</dbReference>
<dbReference type="SUPFAM" id="SSF46785">
    <property type="entry name" value="Winged helix' DNA-binding domain"/>
    <property type="match status" value="1"/>
</dbReference>
<dbReference type="Gene3D" id="1.10.10.10">
    <property type="entry name" value="Winged helix-like DNA-binding domain superfamily/Winged helix DNA-binding domain"/>
    <property type="match status" value="1"/>
</dbReference>
<evidence type="ECO:0000256" key="4">
    <source>
        <dbReference type="ARBA" id="ARBA00023163"/>
    </source>
</evidence>
<sequence length="298" mass="32956">MQNQLDLNSLQLVQRLQQAGSFTAAAEQLGCSKTTLSLQLKALEQQLGTALFRRTTRQLSLTSAGEHLLQSCMPLLEQLQQALQSVQSGDKVLQGKLVVSAPEDYTNRKLAPAAVAFRRQHPALEFEFRSSDQVKDAVKENIDLSIRIGWLRDSSQTARKLADFEQWLLAAPAYLQQAGIPTAPSQLRQHEFIAFTALRQPLTWQLQQNTQQVEVQLTAAYKSSSTQTTTALMLAGAGIGVLPDYSAKDLVQQGALVKVLPDWSLSSGGIYAVYPPGRFRPARVTAFVDFLQQYQQVI</sequence>
<dbReference type="InterPro" id="IPR005119">
    <property type="entry name" value="LysR_subst-bd"/>
</dbReference>
<dbReference type="InterPro" id="IPR036388">
    <property type="entry name" value="WH-like_DNA-bd_sf"/>
</dbReference>
<keyword evidence="3" id="KW-0238">DNA-binding</keyword>
<protein>
    <submittedName>
        <fullName evidence="6">HTH-type transcriptional regulator PtxR</fullName>
    </submittedName>
</protein>
<dbReference type="CDD" id="cd08422">
    <property type="entry name" value="PBP2_CrgA_like"/>
    <property type="match status" value="1"/>
</dbReference>
<evidence type="ECO:0000256" key="1">
    <source>
        <dbReference type="ARBA" id="ARBA00009437"/>
    </source>
</evidence>
<dbReference type="InterPro" id="IPR000847">
    <property type="entry name" value="LysR_HTH_N"/>
</dbReference>
<feature type="domain" description="HTH lysR-type" evidence="5">
    <location>
        <begin position="5"/>
        <end position="62"/>
    </location>
</feature>
<keyword evidence="4" id="KW-0804">Transcription</keyword>
<evidence type="ECO:0000256" key="3">
    <source>
        <dbReference type="ARBA" id="ARBA00023125"/>
    </source>
</evidence>
<comment type="similarity">
    <text evidence="1">Belongs to the LysR transcriptional regulatory family.</text>
</comment>
<keyword evidence="7" id="KW-1185">Reference proteome</keyword>
<dbReference type="Pfam" id="PF03466">
    <property type="entry name" value="LysR_substrate"/>
    <property type="match status" value="1"/>
</dbReference>
<accession>A0ABN1DBM6</accession>
<comment type="caution">
    <text evidence="6">The sequence shown here is derived from an EMBL/GenBank/DDBJ whole genome shotgun (WGS) entry which is preliminary data.</text>
</comment>
<dbReference type="EMBL" id="BAAAEO010000001">
    <property type="protein sequence ID" value="GAA0539222.1"/>
    <property type="molecule type" value="Genomic_DNA"/>
</dbReference>
<dbReference type="InterPro" id="IPR036390">
    <property type="entry name" value="WH_DNA-bd_sf"/>
</dbReference>
<gene>
    <name evidence="6" type="primary">ptxR</name>
    <name evidence="6" type="ORF">GCM10009098_03460</name>
</gene>
<dbReference type="Proteomes" id="UP001501169">
    <property type="component" value="Unassembled WGS sequence"/>
</dbReference>
<evidence type="ECO:0000256" key="2">
    <source>
        <dbReference type="ARBA" id="ARBA00023015"/>
    </source>
</evidence>
<dbReference type="RefSeq" id="WP_226765732.1">
    <property type="nucleotide sequence ID" value="NZ_BAAAEO010000001.1"/>
</dbReference>
<dbReference type="Gene3D" id="3.40.190.290">
    <property type="match status" value="1"/>
</dbReference>
<dbReference type="PROSITE" id="PS50931">
    <property type="entry name" value="HTH_LYSR"/>
    <property type="match status" value="1"/>
</dbReference>